<dbReference type="PROSITE" id="PS51257">
    <property type="entry name" value="PROKAR_LIPOPROTEIN"/>
    <property type="match status" value="1"/>
</dbReference>
<evidence type="ECO:0000259" key="8">
    <source>
        <dbReference type="Pfam" id="PF25967"/>
    </source>
</evidence>
<keyword evidence="3" id="KW-0175">Coiled coil</keyword>
<evidence type="ECO:0000259" key="5">
    <source>
        <dbReference type="Pfam" id="PF25876"/>
    </source>
</evidence>
<feature type="domain" description="Multidrug resistance protein MdtA-like barrel-sandwich hybrid" evidence="6">
    <location>
        <begin position="62"/>
        <end position="204"/>
    </location>
</feature>
<evidence type="ECO:0000256" key="1">
    <source>
        <dbReference type="ARBA" id="ARBA00004196"/>
    </source>
</evidence>
<feature type="domain" description="Multidrug resistance protein MdtA-like beta-barrel" evidence="7">
    <location>
        <begin position="209"/>
        <end position="294"/>
    </location>
</feature>
<gene>
    <name evidence="9" type="primary">acrA</name>
    <name evidence="9" type="ORF">GCM10007350_13580</name>
</gene>
<evidence type="ECO:0000259" key="7">
    <source>
        <dbReference type="Pfam" id="PF25944"/>
    </source>
</evidence>
<name>A0ABQ3GYD5_9NEIS</name>
<proteinExistence type="inferred from homology"/>
<reference evidence="10" key="1">
    <citation type="journal article" date="2019" name="Int. J. Syst. Evol. Microbiol.">
        <title>The Global Catalogue of Microorganisms (GCM) 10K type strain sequencing project: providing services to taxonomists for standard genome sequencing and annotation.</title>
        <authorList>
            <consortium name="The Broad Institute Genomics Platform"/>
            <consortium name="The Broad Institute Genome Sequencing Center for Infectious Disease"/>
            <person name="Wu L."/>
            <person name="Ma J."/>
        </authorList>
    </citation>
    <scope>NUCLEOTIDE SEQUENCE [LARGE SCALE GENOMIC DNA]</scope>
    <source>
        <strain evidence="10">KCTC 23701</strain>
    </source>
</reference>
<comment type="subcellular location">
    <subcellularLocation>
        <location evidence="1">Cell envelope</location>
    </subcellularLocation>
</comment>
<evidence type="ECO:0000313" key="9">
    <source>
        <dbReference type="EMBL" id="GHD60481.1"/>
    </source>
</evidence>
<dbReference type="InterPro" id="IPR058626">
    <property type="entry name" value="MdtA-like_b-barrel"/>
</dbReference>
<dbReference type="Pfam" id="PF25876">
    <property type="entry name" value="HH_MFP_RND"/>
    <property type="match status" value="1"/>
</dbReference>
<organism evidence="9 10">
    <name type="scientific">Jeongeupia chitinilytica</name>
    <dbReference type="NCBI Taxonomy" id="1041641"/>
    <lineage>
        <taxon>Bacteria</taxon>
        <taxon>Pseudomonadati</taxon>
        <taxon>Pseudomonadota</taxon>
        <taxon>Betaproteobacteria</taxon>
        <taxon>Neisseriales</taxon>
        <taxon>Chitinibacteraceae</taxon>
        <taxon>Jeongeupia</taxon>
    </lineage>
</organism>
<feature type="signal peptide" evidence="4">
    <location>
        <begin position="1"/>
        <end position="20"/>
    </location>
</feature>
<feature type="coiled-coil region" evidence="3">
    <location>
        <begin position="103"/>
        <end position="168"/>
    </location>
</feature>
<feature type="domain" description="Multidrug resistance protein MdtA-like C-terminal permuted SH3" evidence="8">
    <location>
        <begin position="302"/>
        <end position="362"/>
    </location>
</feature>
<dbReference type="Gene3D" id="2.40.420.20">
    <property type="match status" value="1"/>
</dbReference>
<feature type="domain" description="Multidrug resistance protein MdtA-like alpha-helical hairpin" evidence="5">
    <location>
        <begin position="103"/>
        <end position="171"/>
    </location>
</feature>
<dbReference type="Pfam" id="PF25967">
    <property type="entry name" value="RND-MFP_C"/>
    <property type="match status" value="1"/>
</dbReference>
<keyword evidence="10" id="KW-1185">Reference proteome</keyword>
<dbReference type="InterPro" id="IPR006143">
    <property type="entry name" value="RND_pump_MFP"/>
</dbReference>
<comment type="caution">
    <text evidence="9">The sequence shown here is derived from an EMBL/GenBank/DDBJ whole genome shotgun (WGS) entry which is preliminary data.</text>
</comment>
<evidence type="ECO:0000256" key="2">
    <source>
        <dbReference type="ARBA" id="ARBA00009477"/>
    </source>
</evidence>
<evidence type="ECO:0000313" key="10">
    <source>
        <dbReference type="Proteomes" id="UP000604737"/>
    </source>
</evidence>
<keyword evidence="4" id="KW-0732">Signal</keyword>
<dbReference type="NCBIfam" id="TIGR01730">
    <property type="entry name" value="RND_mfp"/>
    <property type="match status" value="1"/>
</dbReference>
<dbReference type="Pfam" id="PF25917">
    <property type="entry name" value="BSH_RND"/>
    <property type="match status" value="1"/>
</dbReference>
<dbReference type="Gene3D" id="1.10.287.470">
    <property type="entry name" value="Helix hairpin bin"/>
    <property type="match status" value="1"/>
</dbReference>
<dbReference type="InterPro" id="IPR058625">
    <property type="entry name" value="MdtA-like_BSH"/>
</dbReference>
<dbReference type="PANTHER" id="PTHR30158:SF3">
    <property type="entry name" value="MULTIDRUG EFFLUX PUMP SUBUNIT ACRA-RELATED"/>
    <property type="match status" value="1"/>
</dbReference>
<dbReference type="EMBL" id="BMYO01000003">
    <property type="protein sequence ID" value="GHD60481.1"/>
    <property type="molecule type" value="Genomic_DNA"/>
</dbReference>
<dbReference type="InterPro" id="IPR058624">
    <property type="entry name" value="MdtA-like_HH"/>
</dbReference>
<evidence type="ECO:0000256" key="3">
    <source>
        <dbReference type="SAM" id="Coils"/>
    </source>
</evidence>
<sequence>MQQRLAVLCAALALGFTACSKPDGDAKQGAGGPPPAEVAVVTVTRGDSALTREFPGQVTAFRTAEVRAQVEGILQQRLYAEGGEVRAGQQLFQIDPRTLRANLASAKADLARLQASADIARATLKRYGQLVGDQGVSQQEYDQAQSSLKQAEAQVQAAAAAVDRAQIDLEHAAVAAPIAGRIGRALVSEGALVGKGEATHLATIEQLDPIYVDFNQSANDLLRLRQQLKSGKLGAADGLPVEIILPDGSVYPHTGKLLFSEQTVDPATGTLVVRAQFPNPDRLLMPGVFVTARSAQGTLSGAVRVPQRAVQSSPQGQFVYVVDKDSKVAPQPVKTAGFSGKDWLIGEGLKGGETVIVEGIQKVRPGAPVKPVPFGASQAAAQGASQPAASAVAAKK</sequence>
<protein>
    <submittedName>
        <fullName evidence="9">MexX family efflux pump subunit</fullName>
    </submittedName>
</protein>
<dbReference type="SUPFAM" id="SSF111369">
    <property type="entry name" value="HlyD-like secretion proteins"/>
    <property type="match status" value="1"/>
</dbReference>
<evidence type="ECO:0000256" key="4">
    <source>
        <dbReference type="SAM" id="SignalP"/>
    </source>
</evidence>
<dbReference type="PANTHER" id="PTHR30158">
    <property type="entry name" value="ACRA/E-RELATED COMPONENT OF DRUG EFFLUX TRANSPORTER"/>
    <property type="match status" value="1"/>
</dbReference>
<dbReference type="RefSeq" id="WP_189459426.1">
    <property type="nucleotide sequence ID" value="NZ_BMYO01000003.1"/>
</dbReference>
<dbReference type="Proteomes" id="UP000604737">
    <property type="component" value="Unassembled WGS sequence"/>
</dbReference>
<accession>A0ABQ3GYD5</accession>
<dbReference type="Gene3D" id="2.40.50.100">
    <property type="match status" value="1"/>
</dbReference>
<dbReference type="InterPro" id="IPR058627">
    <property type="entry name" value="MdtA-like_C"/>
</dbReference>
<dbReference type="Pfam" id="PF25944">
    <property type="entry name" value="Beta-barrel_RND"/>
    <property type="match status" value="1"/>
</dbReference>
<comment type="similarity">
    <text evidence="2">Belongs to the membrane fusion protein (MFP) (TC 8.A.1) family.</text>
</comment>
<feature type="chain" id="PRO_5046967924" evidence="4">
    <location>
        <begin position="21"/>
        <end position="396"/>
    </location>
</feature>
<dbReference type="Gene3D" id="2.40.30.170">
    <property type="match status" value="1"/>
</dbReference>
<evidence type="ECO:0000259" key="6">
    <source>
        <dbReference type="Pfam" id="PF25917"/>
    </source>
</evidence>